<proteinExistence type="predicted"/>
<evidence type="ECO:0000313" key="4">
    <source>
        <dbReference type="EMBL" id="RGZ71050.1"/>
    </source>
</evidence>
<dbReference type="SUPFAM" id="SSF46689">
    <property type="entry name" value="Homeodomain-like"/>
    <property type="match status" value="1"/>
</dbReference>
<evidence type="ECO:0000313" key="9">
    <source>
        <dbReference type="Proteomes" id="UP000095384"/>
    </source>
</evidence>
<dbReference type="EMBL" id="QSJS01000064">
    <property type="protein sequence ID" value="RHD88678.1"/>
    <property type="molecule type" value="Genomic_DNA"/>
</dbReference>
<dbReference type="AlphaFoldDB" id="A0A174GMZ9"/>
<dbReference type="Proteomes" id="UP000286341">
    <property type="component" value="Unassembled WGS sequence"/>
</dbReference>
<sequence>MSRKIFTEEQQQLLRQNPYIYSVTDTRINLTKEFKEIFLAEYKSGTSPRKILEDHGFDISIIGERRIWSISNHIRTEYKKYGEFHEGYRPRSVPAADASDDTGSKNNSDADKIKQLQQEVDYLKQEMEFLKKISSIRTTRK</sequence>
<dbReference type="Proteomes" id="UP000283721">
    <property type="component" value="Unassembled WGS sequence"/>
</dbReference>
<evidence type="ECO:0000313" key="8">
    <source>
        <dbReference type="EMBL" id="TYL49813.1"/>
    </source>
</evidence>
<dbReference type="EMBL" id="CYYW01000027">
    <property type="protein sequence ID" value="CUO61825.1"/>
    <property type="molecule type" value="Genomic_DNA"/>
</dbReference>
<accession>A0A174GMZ9</accession>
<dbReference type="Proteomes" id="UP000284835">
    <property type="component" value="Unassembled WGS sequence"/>
</dbReference>
<evidence type="ECO:0000313" key="2">
    <source>
        <dbReference type="EMBL" id="CUO61825.1"/>
    </source>
</evidence>
<dbReference type="InterPro" id="IPR009057">
    <property type="entry name" value="Homeodomain-like_sf"/>
</dbReference>
<dbReference type="RefSeq" id="WP_022293231.1">
    <property type="nucleotide sequence ID" value="NZ_CYYW01000027.1"/>
</dbReference>
<evidence type="ECO:0000256" key="1">
    <source>
        <dbReference type="SAM" id="MobiDB-lite"/>
    </source>
</evidence>
<evidence type="ECO:0000313" key="13">
    <source>
        <dbReference type="Proteomes" id="UP000285209"/>
    </source>
</evidence>
<evidence type="ECO:0000313" key="5">
    <source>
        <dbReference type="EMBL" id="RGZ90779.1"/>
    </source>
</evidence>
<reference evidence="2 9" key="1">
    <citation type="submission" date="2015-09" db="EMBL/GenBank/DDBJ databases">
        <authorList>
            <consortium name="Pathogen Informatics"/>
        </authorList>
    </citation>
    <scope>NUCLEOTIDE SEQUENCE [LARGE SCALE GENOMIC DNA]</scope>
    <source>
        <strain evidence="2 9">2789STDY5608860</strain>
    </source>
</reference>
<evidence type="ECO:0000313" key="12">
    <source>
        <dbReference type="Proteomes" id="UP000284835"/>
    </source>
</evidence>
<evidence type="ECO:0000313" key="14">
    <source>
        <dbReference type="Proteomes" id="UP000286341"/>
    </source>
</evidence>
<evidence type="ECO:0000313" key="7">
    <source>
        <dbReference type="EMBL" id="RHD88678.1"/>
    </source>
</evidence>
<evidence type="ECO:0000313" key="3">
    <source>
        <dbReference type="EMBL" id="RGZ11550.1"/>
    </source>
</evidence>
<evidence type="ECO:0000313" key="6">
    <source>
        <dbReference type="EMBL" id="RHA12592.1"/>
    </source>
</evidence>
<feature type="region of interest" description="Disordered" evidence="1">
    <location>
        <begin position="89"/>
        <end position="111"/>
    </location>
</feature>
<dbReference type="Pfam" id="PF20310">
    <property type="entry name" value="HTH_Tnp_2"/>
    <property type="match status" value="1"/>
</dbReference>
<reference evidence="8 15" key="3">
    <citation type="submission" date="2019-08" db="EMBL/GenBank/DDBJ databases">
        <authorList>
            <person name="Duncan S."/>
            <person name="Walker A."/>
        </authorList>
    </citation>
    <scope>NUCLEOTIDE SEQUENCE [LARGE SCALE GENOMIC DNA]</scope>
    <source>
        <strain evidence="8 15">L2-21</strain>
    </source>
</reference>
<gene>
    <name evidence="7" type="ORF">DW775_16190</name>
    <name evidence="6" type="ORF">DW948_10065</name>
    <name evidence="5" type="ORF">DW967_11460</name>
    <name evidence="4" type="ORF">DW975_16605</name>
    <name evidence="3" type="ORF">DXA03_16550</name>
    <name evidence="2" type="ORF">ERS852417_02710</name>
    <name evidence="8" type="ORF">FYL37_16105</name>
</gene>
<protein>
    <submittedName>
        <fullName evidence="3">Transposase</fullName>
    </submittedName>
</protein>
<evidence type="ECO:0000313" key="11">
    <source>
        <dbReference type="Proteomes" id="UP000283721"/>
    </source>
</evidence>
<dbReference type="EMBL" id="QSDV01000104">
    <property type="protein sequence ID" value="RGZ11550.1"/>
    <property type="molecule type" value="Genomic_DNA"/>
</dbReference>
<dbReference type="Proteomes" id="UP000095384">
    <property type="component" value="Unassembled WGS sequence"/>
</dbReference>
<dbReference type="Proteomes" id="UP000285209">
    <property type="component" value="Unassembled WGS sequence"/>
</dbReference>
<dbReference type="EMBL" id="VSTG01000060">
    <property type="protein sequence ID" value="TYL49813.1"/>
    <property type="molecule type" value="Genomic_DNA"/>
</dbReference>
<dbReference type="EMBL" id="QSES01000021">
    <property type="protein sequence ID" value="RGZ90779.1"/>
    <property type="molecule type" value="Genomic_DNA"/>
</dbReference>
<evidence type="ECO:0000313" key="10">
    <source>
        <dbReference type="Proteomes" id="UP000283431"/>
    </source>
</evidence>
<evidence type="ECO:0000313" key="15">
    <source>
        <dbReference type="Proteomes" id="UP000324325"/>
    </source>
</evidence>
<name>A0A174GMZ9_9FIRM</name>
<dbReference type="Proteomes" id="UP000283431">
    <property type="component" value="Unassembled WGS sequence"/>
</dbReference>
<dbReference type="EMBL" id="QSFB01000013">
    <property type="protein sequence ID" value="RHA12592.1"/>
    <property type="molecule type" value="Genomic_DNA"/>
</dbReference>
<reference evidence="8 15" key="4">
    <citation type="submission" date="2019-09" db="EMBL/GenBank/DDBJ databases">
        <title>Strain-level analysis of Eubacterium rectale using genomes from metagenomes.</title>
        <authorList>
            <person name="Karcher N."/>
            <person name="Segata N."/>
        </authorList>
    </citation>
    <scope>NUCLEOTIDE SEQUENCE [LARGE SCALE GENOMIC DNA]</scope>
    <source>
        <strain evidence="8 15">L2-21</strain>
    </source>
</reference>
<dbReference type="EMBL" id="QSEN01000088">
    <property type="protein sequence ID" value="RGZ71050.1"/>
    <property type="molecule type" value="Genomic_DNA"/>
</dbReference>
<dbReference type="Proteomes" id="UP000324325">
    <property type="component" value="Unassembled WGS sequence"/>
</dbReference>
<organism evidence="2 9">
    <name type="scientific">Agathobacter rectalis</name>
    <dbReference type="NCBI Taxonomy" id="39491"/>
    <lineage>
        <taxon>Bacteria</taxon>
        <taxon>Bacillati</taxon>
        <taxon>Bacillota</taxon>
        <taxon>Clostridia</taxon>
        <taxon>Lachnospirales</taxon>
        <taxon>Lachnospiraceae</taxon>
        <taxon>Agathobacter</taxon>
    </lineage>
</organism>
<dbReference type="InterPro" id="IPR046929">
    <property type="entry name" value="HTH_Tnp"/>
</dbReference>
<reference evidence="10 11" key="2">
    <citation type="submission" date="2018-08" db="EMBL/GenBank/DDBJ databases">
        <title>A genome reference for cultivated species of the human gut microbiota.</title>
        <authorList>
            <person name="Zou Y."/>
            <person name="Xue W."/>
            <person name="Luo G."/>
        </authorList>
    </citation>
    <scope>NUCLEOTIDE SEQUENCE [LARGE SCALE GENOMIC DNA]</scope>
    <source>
        <strain evidence="7 12">AM30-13AC</strain>
        <strain evidence="6 14">AM44-1AT</strain>
        <strain evidence="5 11">AM47-6BH</strain>
        <strain evidence="4 10">AM48-7</strain>
        <strain evidence="3 13">AM54-25XD</strain>
    </source>
</reference>